<accession>A0ABX0W532</accession>
<organism evidence="2 3">
    <name type="scientific">Parasedimentitalea denitrificans</name>
    <dbReference type="NCBI Taxonomy" id="2211118"/>
    <lineage>
        <taxon>Bacteria</taxon>
        <taxon>Pseudomonadati</taxon>
        <taxon>Pseudomonadota</taxon>
        <taxon>Alphaproteobacteria</taxon>
        <taxon>Rhodobacterales</taxon>
        <taxon>Paracoccaceae</taxon>
        <taxon>Parasedimentitalea</taxon>
    </lineage>
</organism>
<evidence type="ECO:0000313" key="3">
    <source>
        <dbReference type="Proteomes" id="UP001429564"/>
    </source>
</evidence>
<comment type="caution">
    <text evidence="2">The sequence shown here is derived from an EMBL/GenBank/DDBJ whole genome shotgun (WGS) entry which is preliminary data.</text>
</comment>
<feature type="domain" description="Putative DNA-binding" evidence="1">
    <location>
        <begin position="7"/>
        <end position="95"/>
    </location>
</feature>
<name>A0ABX0W532_9RHOB</name>
<reference evidence="2 3" key="1">
    <citation type="submission" date="2018-05" db="EMBL/GenBank/DDBJ databases">
        <authorList>
            <person name="Zhang Y.-J."/>
        </authorList>
    </citation>
    <scope>NUCLEOTIDE SEQUENCE [LARGE SCALE GENOMIC DNA]</scope>
    <source>
        <strain evidence="2 3">CY04</strain>
    </source>
</reference>
<dbReference type="Gene3D" id="1.10.150.690">
    <property type="entry name" value="DUF2063"/>
    <property type="match status" value="1"/>
</dbReference>
<keyword evidence="3" id="KW-1185">Reference proteome</keyword>
<evidence type="ECO:0000313" key="2">
    <source>
        <dbReference type="EMBL" id="NIZ60058.1"/>
    </source>
</evidence>
<evidence type="ECO:0000259" key="1">
    <source>
        <dbReference type="Pfam" id="PF09836"/>
    </source>
</evidence>
<dbReference type="Proteomes" id="UP001429564">
    <property type="component" value="Unassembled WGS sequence"/>
</dbReference>
<dbReference type="Pfam" id="PF09836">
    <property type="entry name" value="DUF2063"/>
    <property type="match status" value="1"/>
</dbReference>
<dbReference type="RefSeq" id="WP_167682386.1">
    <property type="nucleotide sequence ID" value="NZ_QHLQ01000002.1"/>
</dbReference>
<proteinExistence type="predicted"/>
<dbReference type="InterPro" id="IPR018640">
    <property type="entry name" value="DUF2063"/>
</dbReference>
<protein>
    <submittedName>
        <fullName evidence="2">DUF2063 domain-containing protein</fullName>
    </submittedName>
</protein>
<sequence length="251" mass="27338">MSVGEKHFIQAMMDPSLPVPEGLSDSQFRPAGRRFNVYRNNVATSLTAAMHTAFPVITKLLGKENMDGLSGMYLRAHPPTSPIMMFYGADFPVFLAEIKQLDHLGYLADIARLELALRTSYHAADAQPIPADALAQIAPDDLMKTQITLSPSVQLIASAWPIYDIWRFNTQDDAPKPNAGAQDILITRPEFDPIPQLLPAGGADWIMGLMQGATIAEAHDKTLETMPEFDLGATLTLLLQGGAITHLTTKG</sequence>
<dbReference type="EMBL" id="QHLQ01000002">
    <property type="protein sequence ID" value="NIZ60058.1"/>
    <property type="molecule type" value="Genomic_DNA"/>
</dbReference>
<dbReference type="InterPro" id="IPR044922">
    <property type="entry name" value="DUF2063_N_sf"/>
</dbReference>
<gene>
    <name evidence="2" type="ORF">DL239_03600</name>
</gene>